<reference evidence="1" key="1">
    <citation type="submission" date="2022-12" db="EMBL/GenBank/DDBJ databases">
        <authorList>
            <person name="Petersen C."/>
        </authorList>
    </citation>
    <scope>NUCLEOTIDE SEQUENCE</scope>
    <source>
        <strain evidence="1">IBT 3081</strain>
    </source>
</reference>
<protein>
    <submittedName>
        <fullName evidence="1">Uncharacterized protein</fullName>
    </submittedName>
</protein>
<evidence type="ECO:0000313" key="2">
    <source>
        <dbReference type="Proteomes" id="UP001147752"/>
    </source>
</evidence>
<dbReference type="Proteomes" id="UP001147752">
    <property type="component" value="Unassembled WGS sequence"/>
</dbReference>
<dbReference type="GeneID" id="81458573"/>
<evidence type="ECO:0000313" key="1">
    <source>
        <dbReference type="EMBL" id="KAJ5383749.1"/>
    </source>
</evidence>
<gene>
    <name evidence="1" type="ORF">N7517_001660</name>
</gene>
<name>A0A9W9SUF5_9EURO</name>
<dbReference type="AlphaFoldDB" id="A0A9W9SUF5"/>
<dbReference type="EMBL" id="JAPZBT010000001">
    <property type="protein sequence ID" value="KAJ5383749.1"/>
    <property type="molecule type" value="Genomic_DNA"/>
</dbReference>
<comment type="caution">
    <text evidence="1">The sequence shown here is derived from an EMBL/GenBank/DDBJ whole genome shotgun (WGS) entry which is preliminary data.</text>
</comment>
<dbReference type="RefSeq" id="XP_056583525.1">
    <property type="nucleotide sequence ID" value="XM_056719390.1"/>
</dbReference>
<reference evidence="1" key="2">
    <citation type="journal article" date="2023" name="IMA Fungus">
        <title>Comparative genomic study of the Penicillium genus elucidates a diverse pangenome and 15 lateral gene transfer events.</title>
        <authorList>
            <person name="Petersen C."/>
            <person name="Sorensen T."/>
            <person name="Nielsen M.R."/>
            <person name="Sondergaard T.E."/>
            <person name="Sorensen J.L."/>
            <person name="Fitzpatrick D.A."/>
            <person name="Frisvad J.C."/>
            <person name="Nielsen K.L."/>
        </authorList>
    </citation>
    <scope>NUCLEOTIDE SEQUENCE</scope>
    <source>
        <strain evidence="1">IBT 3081</strain>
    </source>
</reference>
<sequence>MPSNKICILWNGFAWEATTKRTDSTWEEREDKIKSALGECFHLIPRDNQGPLFFRPHWYLTAALVESNRSYIETMAIISAIIQFMETLKEFHQQRACENESVRRRGRDWLKIIGIRALQLLSPRKSLQANPRGSEIIG</sequence>
<proteinExistence type="predicted"/>
<organism evidence="1 2">
    <name type="scientific">Penicillium concentricum</name>
    <dbReference type="NCBI Taxonomy" id="293559"/>
    <lineage>
        <taxon>Eukaryota</taxon>
        <taxon>Fungi</taxon>
        <taxon>Dikarya</taxon>
        <taxon>Ascomycota</taxon>
        <taxon>Pezizomycotina</taxon>
        <taxon>Eurotiomycetes</taxon>
        <taxon>Eurotiomycetidae</taxon>
        <taxon>Eurotiales</taxon>
        <taxon>Aspergillaceae</taxon>
        <taxon>Penicillium</taxon>
    </lineage>
</organism>
<keyword evidence="2" id="KW-1185">Reference proteome</keyword>
<accession>A0A9W9SUF5</accession>
<dbReference type="OrthoDB" id="3000060at2759"/>